<proteinExistence type="predicted"/>
<dbReference type="Pfam" id="PF00919">
    <property type="entry name" value="UPF0004"/>
    <property type="match status" value="1"/>
</dbReference>
<dbReference type="PANTHER" id="PTHR11918">
    <property type="entry name" value="RADICAL SAM PROTEINS"/>
    <property type="match status" value="1"/>
</dbReference>
<dbReference type="InterPro" id="IPR007197">
    <property type="entry name" value="rSAM"/>
</dbReference>
<dbReference type="SFLD" id="SFLDG01082">
    <property type="entry name" value="B12-binding_domain_containing"/>
    <property type="match status" value="1"/>
</dbReference>
<gene>
    <name evidence="4" type="ORF">A2008_00970</name>
</gene>
<protein>
    <submittedName>
        <fullName evidence="4">Uncharacterized protein</fullName>
    </submittedName>
</protein>
<evidence type="ECO:0000259" key="3">
    <source>
        <dbReference type="PROSITE" id="PS51918"/>
    </source>
</evidence>
<dbReference type="PANTHER" id="PTHR11918:SF45">
    <property type="entry name" value="THREONYLCARBAMOYLADENOSINE TRNA METHYLTHIOTRANSFERASE"/>
    <property type="match status" value="1"/>
</dbReference>
<dbReference type="InterPro" id="IPR006638">
    <property type="entry name" value="Elp3/MiaA/NifB-like_rSAM"/>
</dbReference>
<dbReference type="Gene3D" id="3.40.50.12160">
    <property type="entry name" value="Methylthiotransferase, N-terminal domain"/>
    <property type="match status" value="1"/>
</dbReference>
<dbReference type="EMBL" id="MGFH01000079">
    <property type="protein sequence ID" value="OGM06122.1"/>
    <property type="molecule type" value="Genomic_DNA"/>
</dbReference>
<dbReference type="SMART" id="SM00729">
    <property type="entry name" value="Elp3"/>
    <property type="match status" value="1"/>
</dbReference>
<dbReference type="PROSITE" id="PS51449">
    <property type="entry name" value="MTTASE_N"/>
    <property type="match status" value="1"/>
</dbReference>
<feature type="domain" description="MTTase N-terminal" evidence="2">
    <location>
        <begin position="3"/>
        <end position="115"/>
    </location>
</feature>
<evidence type="ECO:0000256" key="1">
    <source>
        <dbReference type="ARBA" id="ARBA00022679"/>
    </source>
</evidence>
<dbReference type="InterPro" id="IPR058240">
    <property type="entry name" value="rSAM_sf"/>
</dbReference>
<dbReference type="SUPFAM" id="SSF102114">
    <property type="entry name" value="Radical SAM enzymes"/>
    <property type="match status" value="1"/>
</dbReference>
<dbReference type="InterPro" id="IPR013848">
    <property type="entry name" value="Methylthiotransferase_N"/>
</dbReference>
<sequence length="411" mass="45643">MLFHILNSAHPCTELVLDMTQITRYLDSAGHARTENIESADAILVSTCAFNLEYENDAVANIEKARKAAKPGAKVIVCGCFSKINPALFNSIEGVTALPPSEMNNIEKLFPSDTPINSISANIITGSEYRENKMFMAGIRLKKIFAAARFLPFVRIPDFLDTVPMPDWYMIRGASGCLGECSYCAIKRARGNIKSVPPEFIIAQVKDAVSKGFSEISFAGDDMGCYGADSGSSLPELLNEVFKVPGDFRVNIRFIEPVWLIRHLDALVPIFKTGRVTSFCAPLQSGSQKILDAMRRRYKISDAVAAINYVIRETKVKSVSSIVMVGFPGETREEFIKSYELISRADIALYQALKYEGRPGTPSEKLENKVGEDIKTARQKRFWQKMKLMRFLGMSEKAAEAITRLKFGGIV</sequence>
<evidence type="ECO:0000313" key="5">
    <source>
        <dbReference type="Proteomes" id="UP000178735"/>
    </source>
</evidence>
<dbReference type="Pfam" id="PF04055">
    <property type="entry name" value="Radical_SAM"/>
    <property type="match status" value="1"/>
</dbReference>
<dbReference type="GO" id="GO:0035598">
    <property type="term" value="F:tRNA (N(6)-L-threonylcarbamoyladenosine(37)-C(2))-methylthiotransferase activity"/>
    <property type="evidence" value="ECO:0007669"/>
    <property type="project" value="TreeGrafter"/>
</dbReference>
<organism evidence="4 5">
    <name type="scientific">Candidatus Wallbacteria bacterium GWC2_49_35</name>
    <dbReference type="NCBI Taxonomy" id="1817813"/>
    <lineage>
        <taxon>Bacteria</taxon>
        <taxon>Candidatus Walliibacteriota</taxon>
    </lineage>
</organism>
<dbReference type="Gene3D" id="3.80.30.20">
    <property type="entry name" value="tm_1862 like domain"/>
    <property type="match status" value="1"/>
</dbReference>
<dbReference type="GO" id="GO:0046872">
    <property type="term" value="F:metal ion binding"/>
    <property type="evidence" value="ECO:0007669"/>
    <property type="project" value="UniProtKB-KW"/>
</dbReference>
<evidence type="ECO:0000313" key="4">
    <source>
        <dbReference type="EMBL" id="OGM06122.1"/>
    </source>
</evidence>
<feature type="domain" description="Radical SAM core" evidence="3">
    <location>
        <begin position="163"/>
        <end position="392"/>
    </location>
</feature>
<comment type="caution">
    <text evidence="4">The sequence shown here is derived from an EMBL/GenBank/DDBJ whole genome shotgun (WGS) entry which is preliminary data.</text>
</comment>
<dbReference type="InterPro" id="IPR023404">
    <property type="entry name" value="rSAM_horseshoe"/>
</dbReference>
<dbReference type="InterPro" id="IPR038135">
    <property type="entry name" value="Methylthiotransferase_N_sf"/>
</dbReference>
<reference evidence="4 5" key="1">
    <citation type="journal article" date="2016" name="Nat. Commun.">
        <title>Thousands of microbial genomes shed light on interconnected biogeochemical processes in an aquifer system.</title>
        <authorList>
            <person name="Anantharaman K."/>
            <person name="Brown C.T."/>
            <person name="Hug L.A."/>
            <person name="Sharon I."/>
            <person name="Castelle C.J."/>
            <person name="Probst A.J."/>
            <person name="Thomas B.C."/>
            <person name="Singh A."/>
            <person name="Wilkins M.J."/>
            <person name="Karaoz U."/>
            <person name="Brodie E.L."/>
            <person name="Williams K.H."/>
            <person name="Hubbard S.S."/>
            <person name="Banfield J.F."/>
        </authorList>
    </citation>
    <scope>NUCLEOTIDE SEQUENCE [LARGE SCALE GENOMIC DNA]</scope>
</reference>
<dbReference type="STRING" id="1817813.A2008_00970"/>
<dbReference type="AlphaFoldDB" id="A0A1F7WTL2"/>
<name>A0A1F7WTL2_9BACT</name>
<dbReference type="GO" id="GO:0051539">
    <property type="term" value="F:4 iron, 4 sulfur cluster binding"/>
    <property type="evidence" value="ECO:0007669"/>
    <property type="project" value="UniProtKB-KW"/>
</dbReference>
<dbReference type="PROSITE" id="PS51918">
    <property type="entry name" value="RADICAL_SAM"/>
    <property type="match status" value="1"/>
</dbReference>
<dbReference type="Proteomes" id="UP000178735">
    <property type="component" value="Unassembled WGS sequence"/>
</dbReference>
<keyword evidence="1" id="KW-0808">Transferase</keyword>
<accession>A0A1F7WTL2</accession>
<evidence type="ECO:0000259" key="2">
    <source>
        <dbReference type="PROSITE" id="PS51449"/>
    </source>
</evidence>
<dbReference type="SFLD" id="SFLDS00029">
    <property type="entry name" value="Radical_SAM"/>
    <property type="match status" value="1"/>
</dbReference>